<evidence type="ECO:0000313" key="4">
    <source>
        <dbReference type="EMBL" id="KDB26292.1"/>
    </source>
</evidence>
<dbReference type="Proteomes" id="UP000024533">
    <property type="component" value="Unassembled WGS sequence"/>
</dbReference>
<keyword evidence="5" id="KW-1185">Reference proteome</keyword>
<feature type="domain" description="Tubulin-folding cofactor D C-terminal" evidence="2">
    <location>
        <begin position="949"/>
        <end position="1125"/>
    </location>
</feature>
<dbReference type="AlphaFoldDB" id="A0A059JFP0"/>
<dbReference type="GO" id="GO:0007021">
    <property type="term" value="P:tubulin complex assembly"/>
    <property type="evidence" value="ECO:0007669"/>
    <property type="project" value="InterPro"/>
</dbReference>
<dbReference type="Pfam" id="PF12612">
    <property type="entry name" value="TFCD_C"/>
    <property type="match status" value="1"/>
</dbReference>
<dbReference type="PANTHER" id="PTHR12658">
    <property type="entry name" value="BETA-TUBULIN COFACTOR D"/>
    <property type="match status" value="1"/>
</dbReference>
<dbReference type="Pfam" id="PF23579">
    <property type="entry name" value="ARM_TBCD"/>
    <property type="match status" value="1"/>
</dbReference>
<dbReference type="InterPro" id="IPR058033">
    <property type="entry name" value="ARM_TBCD_2nd"/>
</dbReference>
<protein>
    <submittedName>
        <fullName evidence="4">Uncharacterized protein</fullName>
    </submittedName>
</protein>
<reference evidence="4 5" key="1">
    <citation type="submission" date="2014-02" db="EMBL/GenBank/DDBJ databases">
        <title>The Genome Sequence of Trichophyton interdigitale MR816.</title>
        <authorList>
            <consortium name="The Broad Institute Genomics Platform"/>
            <person name="Cuomo C.A."/>
            <person name="White T.C."/>
            <person name="Graser Y."/>
            <person name="Martinez-Rossi N."/>
            <person name="Heitman J."/>
            <person name="Young S.K."/>
            <person name="Zeng Q."/>
            <person name="Gargeya S."/>
            <person name="Abouelleil A."/>
            <person name="Alvarado L."/>
            <person name="Chapman S.B."/>
            <person name="Gainer-Dewar J."/>
            <person name="Goldberg J."/>
            <person name="Griggs A."/>
            <person name="Gujja S."/>
            <person name="Hansen M."/>
            <person name="Howarth C."/>
            <person name="Imamovic A."/>
            <person name="Larimer J."/>
            <person name="Martinez D."/>
            <person name="Murphy C."/>
            <person name="Pearson M.D."/>
            <person name="Persinoti G."/>
            <person name="Poon T."/>
            <person name="Priest M."/>
            <person name="Roberts A.D."/>
            <person name="Saif S."/>
            <person name="Shea T.D."/>
            <person name="Sykes S.N."/>
            <person name="Wortman J."/>
            <person name="Nusbaum C."/>
            <person name="Birren B."/>
        </authorList>
    </citation>
    <scope>NUCLEOTIDE SEQUENCE [LARGE SCALE GENOMIC DNA]</scope>
    <source>
        <strain evidence="4 5">MR816</strain>
    </source>
</reference>
<dbReference type="InterPro" id="IPR016024">
    <property type="entry name" value="ARM-type_fold"/>
</dbReference>
<organism evidence="4 5">
    <name type="scientific">Trichophyton interdigitale (strain MR816)</name>
    <dbReference type="NCBI Taxonomy" id="1215338"/>
    <lineage>
        <taxon>Eukaryota</taxon>
        <taxon>Fungi</taxon>
        <taxon>Dikarya</taxon>
        <taxon>Ascomycota</taxon>
        <taxon>Pezizomycotina</taxon>
        <taxon>Eurotiomycetes</taxon>
        <taxon>Eurotiomycetidae</taxon>
        <taxon>Onygenales</taxon>
        <taxon>Arthrodermataceae</taxon>
        <taxon>Trichophyton</taxon>
    </lineage>
</organism>
<sequence length="1203" mass="135017">MDASHDRDIELQRASGELIEEFRTKLPPLLWKHPNSGKRVVHRWARAAKVDKLILLLDPFQEWPQLLDPHLNWILTRLTDAFLSYLLGHGHSYGSVTKIKEPGMVYPLARAICKIIYTLCKVRGPKVIARFFSNEPKYLEPMLSMFIEWDTIVSTDINRSTRTGQGLPLNWEERYVMLLWLSHLLLAPFDLTSISSENTPIPYRNLSPFSELSSKAPKLALTILSISLKYLVLPGKEREGAILLLSRLALRKDMQQLGMLKSLIEWALRHLKPGLETTPPSTFTCIGLLSFIAKLATLSQVEDIAPFVRPIFSQALDLSRGSCDISATVQSSASTRKLLTKILREMNTLSLTLEKRPDLLQISSHEVSTILEDTIDYLLLAVGDKDTPVRFAASKALSMIALKLEPDLGADILDAVISALDEDVLYEEESGKLISKEKARSMVDKLVVRSFKSVDAQKWHGLMLTLGHLLFRRSPPLDRLSQLFECLVSGLTFEQRSSTGASIGVTVRDASCFGIWSLARKYSTRELESVEISPIENRNKYLLRSLAIELVSSACLDPSGNIRRGSSAALQELIGRHPDSISQGISIVQVVDYHSVARREFAMTEVAMAATKLDNVYWSPLIEGLLRWRGIGAPDPKSRRAAALAIGELSLQMAYAGIGTVLDRILHILSLTSSNSVEARHGGFLALSATVDAFLRYKSTKEDISEDPSPVIELSRQIHQLWGIFSSPMGPSVESLTLQEYRPDLTAEACSRLISSLARAYAVFGSDASRFGLQLDNGCLEKAVTILLLCVQRSDDETVVASSQTAVDMFAISSVERKSAIIQEWLKEVQSNRKKTTGRGQIAALGAVYRHSPSYEERKLILDELVRCSGPEEAVIVKRVSAVRSILTGVLPYLDNTDELESHIDVLLNDYTTDNRGDVGSLIRTEAINGVHMILVSRLRNPIGHSKVHNLMKHIIRLAAEKLDKVRFKAWKCFQVYWESDTSLPPLETRFYHFSEVSTAAYFTQLITLVQVEWLRLPLIKGLVTSLTAGADSLIISSRTAVVEFINSQNDNTRYCMQRDIFMSLLIVLEENITDDRYAIPTVESLAFFIENCFNPGILELDPDSIRKLFRLVQKFHFKSSNIPRIEAGLKAYYCLFNYELLRKNIVLKMTKMLLHPYPKIRALTSEYLFIQTGNKSLKTENWMQPPKQLKATVDNIVQAILS</sequence>
<evidence type="ECO:0000313" key="5">
    <source>
        <dbReference type="Proteomes" id="UP000024533"/>
    </source>
</evidence>
<accession>A0A059JFP0</accession>
<dbReference type="STRING" id="1215338.A0A059JFP0"/>
<dbReference type="GO" id="GO:0005096">
    <property type="term" value="F:GTPase activator activity"/>
    <property type="evidence" value="ECO:0007669"/>
    <property type="project" value="InterPro"/>
</dbReference>
<dbReference type="OMA" id="EPHEAWH"/>
<dbReference type="PANTHER" id="PTHR12658:SF0">
    <property type="entry name" value="TUBULIN-SPECIFIC CHAPERONE D"/>
    <property type="match status" value="1"/>
</dbReference>
<feature type="domain" description="Tubulin-folding cofactor D ARM repeats" evidence="3">
    <location>
        <begin position="434"/>
        <end position="585"/>
    </location>
</feature>
<evidence type="ECO:0000259" key="2">
    <source>
        <dbReference type="Pfam" id="PF12612"/>
    </source>
</evidence>
<dbReference type="InterPro" id="IPR011989">
    <property type="entry name" value="ARM-like"/>
</dbReference>
<dbReference type="InterPro" id="IPR022577">
    <property type="entry name" value="TBCD_C"/>
</dbReference>
<proteinExistence type="predicted"/>
<dbReference type="InterPro" id="IPR033162">
    <property type="entry name" value="TBCD"/>
</dbReference>
<name>A0A059JFP0_TRIIM</name>
<dbReference type="GO" id="GO:0000226">
    <property type="term" value="P:microtubule cytoskeleton organization"/>
    <property type="evidence" value="ECO:0007669"/>
    <property type="project" value="TreeGrafter"/>
</dbReference>
<comment type="caution">
    <text evidence="4">The sequence shown here is derived from an EMBL/GenBank/DDBJ whole genome shotgun (WGS) entry which is preliminary data.</text>
</comment>
<dbReference type="HOGENOM" id="CLU_003043_3_0_1"/>
<dbReference type="GO" id="GO:0007023">
    <property type="term" value="P:post-chaperonin tubulin folding pathway"/>
    <property type="evidence" value="ECO:0007669"/>
    <property type="project" value="InterPro"/>
</dbReference>
<dbReference type="EMBL" id="AOKY01000143">
    <property type="protein sequence ID" value="KDB26292.1"/>
    <property type="molecule type" value="Genomic_DNA"/>
</dbReference>
<dbReference type="OrthoDB" id="10253476at2759"/>
<dbReference type="Gene3D" id="1.25.10.10">
    <property type="entry name" value="Leucine-rich Repeat Variant"/>
    <property type="match status" value="1"/>
</dbReference>
<evidence type="ECO:0000259" key="3">
    <source>
        <dbReference type="Pfam" id="PF25767"/>
    </source>
</evidence>
<dbReference type="GO" id="GO:0048487">
    <property type="term" value="F:beta-tubulin binding"/>
    <property type="evidence" value="ECO:0007669"/>
    <property type="project" value="InterPro"/>
</dbReference>
<gene>
    <name evidence="4" type="ORF">H109_01866</name>
</gene>
<dbReference type="SUPFAM" id="SSF48371">
    <property type="entry name" value="ARM repeat"/>
    <property type="match status" value="1"/>
</dbReference>
<keyword evidence="1" id="KW-0143">Chaperone</keyword>
<evidence type="ECO:0000256" key="1">
    <source>
        <dbReference type="ARBA" id="ARBA00023186"/>
    </source>
</evidence>
<dbReference type="Pfam" id="PF25767">
    <property type="entry name" value="ARM_TBCD_2nd"/>
    <property type="match status" value="1"/>
</dbReference>